<gene>
    <name evidence="1" type="ORF">BXY57_0764</name>
</gene>
<keyword evidence="2" id="KW-1185">Reference proteome</keyword>
<dbReference type="AlphaFoldDB" id="A0A2M9CTL6"/>
<name>A0A2M9CTL6_9BACT</name>
<protein>
    <submittedName>
        <fullName evidence="1">Uncharacterized protein</fullName>
    </submittedName>
</protein>
<proteinExistence type="predicted"/>
<dbReference type="Proteomes" id="UP000230000">
    <property type="component" value="Unassembled WGS sequence"/>
</dbReference>
<evidence type="ECO:0000313" key="2">
    <source>
        <dbReference type="Proteomes" id="UP000230000"/>
    </source>
</evidence>
<comment type="caution">
    <text evidence="1">The sequence shown here is derived from an EMBL/GenBank/DDBJ whole genome shotgun (WGS) entry which is preliminary data.</text>
</comment>
<accession>A0A2M9CTL6</accession>
<dbReference type="EMBL" id="PGFG01000001">
    <property type="protein sequence ID" value="PJJ75195.1"/>
    <property type="molecule type" value="Genomic_DNA"/>
</dbReference>
<organism evidence="1 2">
    <name type="scientific">Thermoflavifilum aggregans</name>
    <dbReference type="NCBI Taxonomy" id="454188"/>
    <lineage>
        <taxon>Bacteria</taxon>
        <taxon>Pseudomonadati</taxon>
        <taxon>Bacteroidota</taxon>
        <taxon>Chitinophagia</taxon>
        <taxon>Chitinophagales</taxon>
        <taxon>Chitinophagaceae</taxon>
        <taxon>Thermoflavifilum</taxon>
    </lineage>
</organism>
<sequence>MKPYAKLGDGYGIKENPGVIPGWSGKGLLAIVQSGFFPFKKVFNVLMDDLPCP</sequence>
<reference evidence="1 2" key="1">
    <citation type="submission" date="2017-11" db="EMBL/GenBank/DDBJ databases">
        <title>Genomic Encyclopedia of Archaeal and Bacterial Type Strains, Phase II (KMG-II): From Individual Species to Whole Genera.</title>
        <authorList>
            <person name="Goeker M."/>
        </authorList>
    </citation>
    <scope>NUCLEOTIDE SEQUENCE [LARGE SCALE GENOMIC DNA]</scope>
    <source>
        <strain evidence="1 2">DSM 27268</strain>
    </source>
</reference>
<evidence type="ECO:0000313" key="1">
    <source>
        <dbReference type="EMBL" id="PJJ75195.1"/>
    </source>
</evidence>